<dbReference type="EMBL" id="GBEZ01009047">
    <property type="protein sequence ID" value="JAC76521.1"/>
    <property type="molecule type" value="Transcribed_RNA"/>
</dbReference>
<sequence length="236" mass="24026">MDDEDDFGDLYGDATLDEDETKACTPADAGEAPDLVTLLAGGDDDDFCDLYGDAAPDEDEKPPKTEVSAGLEAGASLPKGACPDSMEDSGKASIPVSYDDDGPGPDLDLEAHDDLYGDQLAIGGMDDGADVKEYGSQGGLGNGGAADENGVGGGGNAHSEEEDDDEDDGLDVKLDEPPPDAYGALQAHGAGKDSGPPGEDKDDDFNIFLDEPSQSAMGGPDAPGAPSSSRHYIRPG</sequence>
<feature type="compositionally biased region" description="Gly residues" evidence="1">
    <location>
        <begin position="136"/>
        <end position="156"/>
    </location>
</feature>
<evidence type="ECO:0000313" key="3">
    <source>
        <dbReference type="EMBL" id="JAC76521.1"/>
    </source>
</evidence>
<proteinExistence type="predicted"/>
<dbReference type="EMBL" id="GBEZ01018138">
    <property type="protein sequence ID" value="JAC68270.1"/>
    <property type="molecule type" value="Transcribed_RNA"/>
</dbReference>
<accession>A0A061S140</accession>
<feature type="region of interest" description="Disordered" evidence="1">
    <location>
        <begin position="50"/>
        <end position="236"/>
    </location>
</feature>
<feature type="non-terminal residue" evidence="3">
    <location>
        <position position="236"/>
    </location>
</feature>
<gene>
    <name evidence="3" type="ORF">TSPGSL018_19924</name>
    <name evidence="2" type="ORF">TSPGSL018_9135</name>
</gene>
<evidence type="ECO:0000313" key="2">
    <source>
        <dbReference type="EMBL" id="JAC68270.1"/>
    </source>
</evidence>
<evidence type="ECO:0000256" key="1">
    <source>
        <dbReference type="SAM" id="MobiDB-lite"/>
    </source>
</evidence>
<feature type="compositionally biased region" description="Acidic residues" evidence="1">
    <location>
        <begin position="160"/>
        <end position="169"/>
    </location>
</feature>
<dbReference type="AlphaFoldDB" id="A0A061S140"/>
<protein>
    <submittedName>
        <fullName evidence="3">Uncharacterized protein</fullName>
    </submittedName>
</protein>
<organism evidence="3">
    <name type="scientific">Tetraselmis sp. GSL018</name>
    <dbReference type="NCBI Taxonomy" id="582737"/>
    <lineage>
        <taxon>Eukaryota</taxon>
        <taxon>Viridiplantae</taxon>
        <taxon>Chlorophyta</taxon>
        <taxon>core chlorophytes</taxon>
        <taxon>Chlorodendrophyceae</taxon>
        <taxon>Chlorodendrales</taxon>
        <taxon>Chlorodendraceae</taxon>
        <taxon>Tetraselmis</taxon>
    </lineage>
</organism>
<feature type="region of interest" description="Disordered" evidence="1">
    <location>
        <begin position="1"/>
        <end position="31"/>
    </location>
</feature>
<reference evidence="3" key="1">
    <citation type="submission" date="2014-05" db="EMBL/GenBank/DDBJ databases">
        <title>The transcriptome of the halophilic microalga Tetraselmis sp. GSL018 isolated from the Great Salt Lake, Utah.</title>
        <authorList>
            <person name="Jinkerson R.E."/>
            <person name="D'Adamo S."/>
            <person name="Posewitz M.C."/>
        </authorList>
    </citation>
    <scope>NUCLEOTIDE SEQUENCE</scope>
    <source>
        <strain evidence="3">GSL018</strain>
    </source>
</reference>
<name>A0A061S140_9CHLO</name>